<keyword evidence="2" id="KW-1185">Reference proteome</keyword>
<protein>
    <recommendedName>
        <fullName evidence="3">GAF domain-containing protein</fullName>
    </recommendedName>
</protein>
<dbReference type="Gene3D" id="3.30.450.40">
    <property type="match status" value="1"/>
</dbReference>
<evidence type="ECO:0008006" key="3">
    <source>
        <dbReference type="Google" id="ProtNLM"/>
    </source>
</evidence>
<proteinExistence type="predicted"/>
<name>A0A1Y5RH92_9RHOB</name>
<accession>A0A1Y5RH92</accession>
<evidence type="ECO:0000313" key="2">
    <source>
        <dbReference type="Proteomes" id="UP000193307"/>
    </source>
</evidence>
<reference evidence="1 2" key="1">
    <citation type="submission" date="2017-03" db="EMBL/GenBank/DDBJ databases">
        <authorList>
            <person name="Afonso C.L."/>
            <person name="Miller P.J."/>
            <person name="Scott M.A."/>
            <person name="Spackman E."/>
            <person name="Goraichik I."/>
            <person name="Dimitrov K.M."/>
            <person name="Suarez D.L."/>
            <person name="Swayne D.E."/>
        </authorList>
    </citation>
    <scope>NUCLEOTIDE SEQUENCE [LARGE SCALE GENOMIC DNA]</scope>
    <source>
        <strain evidence="1 2">CECT 7971</strain>
    </source>
</reference>
<dbReference type="InterPro" id="IPR029016">
    <property type="entry name" value="GAF-like_dom_sf"/>
</dbReference>
<organism evidence="1 2">
    <name type="scientific">Pacificibacter marinus</name>
    <dbReference type="NCBI Taxonomy" id="658057"/>
    <lineage>
        <taxon>Bacteria</taxon>
        <taxon>Pseudomonadati</taxon>
        <taxon>Pseudomonadota</taxon>
        <taxon>Alphaproteobacteria</taxon>
        <taxon>Rhodobacterales</taxon>
        <taxon>Roseobacteraceae</taxon>
        <taxon>Pacificibacter</taxon>
    </lineage>
</organism>
<sequence>MTNMTKALKAFEKSLSEATTDTAAYDALCALTKATVGAKLFTVMTADMDAMLARRAYTDDAKNYPTSGTKPIEIDRWFETVHGQHECFVANTLADIDTVFPDSELIGKLGCGSVINLPVILKGDMVATVNILHEEEYYTPERVALAQDILTLPAMAVMAFIRAV</sequence>
<dbReference type="RefSeq" id="WP_085847259.1">
    <property type="nucleotide sequence ID" value="NZ_FNZV01000001.1"/>
</dbReference>
<dbReference type="OrthoDB" id="7066078at2"/>
<dbReference type="EMBL" id="FWFW01000001">
    <property type="protein sequence ID" value="SLN16563.1"/>
    <property type="molecule type" value="Genomic_DNA"/>
</dbReference>
<dbReference type="SUPFAM" id="SSF55781">
    <property type="entry name" value="GAF domain-like"/>
    <property type="match status" value="1"/>
</dbReference>
<dbReference type="AlphaFoldDB" id="A0A1Y5RH92"/>
<dbReference type="STRING" id="658057.SAMN04488032_101295"/>
<evidence type="ECO:0000313" key="1">
    <source>
        <dbReference type="EMBL" id="SLN16563.1"/>
    </source>
</evidence>
<dbReference type="Proteomes" id="UP000193307">
    <property type="component" value="Unassembled WGS sequence"/>
</dbReference>
<gene>
    <name evidence="1" type="ORF">PAM7971_00355</name>
</gene>